<keyword evidence="2" id="KW-1185">Reference proteome</keyword>
<evidence type="ECO:0008006" key="3">
    <source>
        <dbReference type="Google" id="ProtNLM"/>
    </source>
</evidence>
<organism evidence="1 2">
    <name type="scientific">Parelaphostrongylus tenuis</name>
    <name type="common">Meningeal worm</name>
    <dbReference type="NCBI Taxonomy" id="148309"/>
    <lineage>
        <taxon>Eukaryota</taxon>
        <taxon>Metazoa</taxon>
        <taxon>Ecdysozoa</taxon>
        <taxon>Nematoda</taxon>
        <taxon>Chromadorea</taxon>
        <taxon>Rhabditida</taxon>
        <taxon>Rhabditina</taxon>
        <taxon>Rhabditomorpha</taxon>
        <taxon>Strongyloidea</taxon>
        <taxon>Metastrongylidae</taxon>
        <taxon>Parelaphostrongylus</taxon>
    </lineage>
</organism>
<sequence>MQLQPLWLPGQLANTAYVKIQLQPLSPRRHLPSAARYPDGWTEFRESCYFVENRKMSMMDAERSCGEKGGGLVVASTIEEFVNDSIQSNELKVEE</sequence>
<comment type="caution">
    <text evidence="1">The sequence shown here is derived from an EMBL/GenBank/DDBJ whole genome shotgun (WGS) entry which is preliminary data.</text>
</comment>
<dbReference type="InterPro" id="IPR016187">
    <property type="entry name" value="CTDL_fold"/>
</dbReference>
<dbReference type="EMBL" id="JAHQIW010004153">
    <property type="protein sequence ID" value="KAJ1361273.1"/>
    <property type="molecule type" value="Genomic_DNA"/>
</dbReference>
<name>A0AAD5QQW8_PARTN</name>
<dbReference type="SUPFAM" id="SSF56436">
    <property type="entry name" value="C-type lectin-like"/>
    <property type="match status" value="1"/>
</dbReference>
<dbReference type="Proteomes" id="UP001196413">
    <property type="component" value="Unassembled WGS sequence"/>
</dbReference>
<reference evidence="1" key="1">
    <citation type="submission" date="2021-06" db="EMBL/GenBank/DDBJ databases">
        <title>Parelaphostrongylus tenuis whole genome reference sequence.</title>
        <authorList>
            <person name="Garwood T.J."/>
            <person name="Larsen P.A."/>
            <person name="Fountain-Jones N.M."/>
            <person name="Garbe J.R."/>
            <person name="Macchietto M.G."/>
            <person name="Kania S.A."/>
            <person name="Gerhold R.W."/>
            <person name="Richards J.E."/>
            <person name="Wolf T.M."/>
        </authorList>
    </citation>
    <scope>NUCLEOTIDE SEQUENCE</scope>
    <source>
        <strain evidence="1">MNPRO001-30</strain>
        <tissue evidence="1">Meninges</tissue>
    </source>
</reference>
<evidence type="ECO:0000313" key="1">
    <source>
        <dbReference type="EMBL" id="KAJ1361273.1"/>
    </source>
</evidence>
<dbReference type="Gene3D" id="3.10.100.10">
    <property type="entry name" value="Mannose-Binding Protein A, subunit A"/>
    <property type="match status" value="1"/>
</dbReference>
<evidence type="ECO:0000313" key="2">
    <source>
        <dbReference type="Proteomes" id="UP001196413"/>
    </source>
</evidence>
<proteinExistence type="predicted"/>
<gene>
    <name evidence="1" type="ORF">KIN20_020489</name>
</gene>
<dbReference type="AlphaFoldDB" id="A0AAD5QQW8"/>
<dbReference type="InterPro" id="IPR016186">
    <property type="entry name" value="C-type_lectin-like/link_sf"/>
</dbReference>
<accession>A0AAD5QQW8</accession>
<protein>
    <recommendedName>
        <fullName evidence="3">C-type lectin domain-containing protein</fullName>
    </recommendedName>
</protein>